<dbReference type="EMBL" id="PDEQ01000003">
    <property type="protein sequence ID" value="PEN13820.1"/>
    <property type="molecule type" value="Genomic_DNA"/>
</dbReference>
<sequence>MQQWKCRAKWWRARCMWEKHVALVFGAMLVFLGLGTASKTFAQSGPTHHGRGSDTHIRHVTADLIRASDYSRVQAHIKRLRKQAVRPKTRLDTDTRTFRVRNILDQSEWADVEARRLASTPETNVWMEVAEANRFRRRGILGSVVQQIQTTLSYRTSVASLDSTLGVLSLLHRYFGHPPDVDRDGRVDILLLDIHDQFEETGAFVAGFFDPNDLTSNANSNRRDLLYIDTRPTILRDGSVDVSTATATIAHEYQHLVHANYEGREVETTFVNEGLSELAEIVCGFEPRSAGAYFADPVRPLFSWSYGNPLPDYARASLFLHYLAEQIGYEHVSDLVQTPNRHGERAVRAVLQQTNAGRFEEVFEDWGQATLLAAPDSRVGYRHPDRVAVGKGAPGVEIRTLPELRNGELGAWSHGRFDVPLVRDATVHIRSQAAVQLHGQVVHPSGRSRSVQMQSGQKIRVDDGGQATLQVLVSNVESGPDSSMPRVQVVFNGRRSLTQTTLRHDDGVADAFGLGARYLLLERAHEQAGLKFDPLTEFWMRSIDLDVVFLSEIEGSGISNQTPKRLEVEIRSVEDGLPGARVAGPETFEITREEGQIGSVTVSLGRFYDQLSQMNEPVYVLIGSGLDSNPVAIALDNSPSDAKVRGVHHRGGWRPMAHVRVDGQSLEGYRPMIRANVAWPNRRDAFSRLNIQPVYHGDHIWVSVSSDVEMKPETSRIVAQMPSGRYLQALTPIPMDSLEADVREAVPPNAGAIFNFPVETGGPYVLHARVETVDYGILKTGVRWQGPDLSSAEVRSPYPNPTRQSATLPIVLREPADVRVSLFDVLGRRVRKHPSRRTNVGSFALPIDLRSLASGMYFVRVTMRRLRDGHTTRDVRKVVLIR</sequence>
<protein>
    <recommendedName>
        <fullName evidence="1">Secretion system C-terminal sorting domain-containing protein</fullName>
    </recommendedName>
</protein>
<keyword evidence="3" id="KW-1185">Reference proteome</keyword>
<gene>
    <name evidence="2" type="ORF">CRI94_07080</name>
</gene>
<evidence type="ECO:0000313" key="2">
    <source>
        <dbReference type="EMBL" id="PEN13820.1"/>
    </source>
</evidence>
<evidence type="ECO:0000259" key="1">
    <source>
        <dbReference type="Pfam" id="PF18962"/>
    </source>
</evidence>
<proteinExistence type="predicted"/>
<name>A0A2A8CYW2_9BACT</name>
<feature type="domain" description="Secretion system C-terminal sorting" evidence="1">
    <location>
        <begin position="798"/>
        <end position="862"/>
    </location>
</feature>
<dbReference type="OrthoDB" id="1123245at2"/>
<dbReference type="NCBIfam" id="TIGR04183">
    <property type="entry name" value="Por_Secre_tail"/>
    <property type="match status" value="1"/>
</dbReference>
<reference evidence="2 3" key="1">
    <citation type="submission" date="2017-10" db="EMBL/GenBank/DDBJ databases">
        <title>Draft genome of Longibacter Salinarum.</title>
        <authorList>
            <person name="Goh K.M."/>
            <person name="Shamsir M.S."/>
            <person name="Lim S.W."/>
        </authorList>
    </citation>
    <scope>NUCLEOTIDE SEQUENCE [LARGE SCALE GENOMIC DNA]</scope>
    <source>
        <strain evidence="2 3">KCTC 52045</strain>
    </source>
</reference>
<dbReference type="AlphaFoldDB" id="A0A2A8CYW2"/>
<evidence type="ECO:0000313" key="3">
    <source>
        <dbReference type="Proteomes" id="UP000220102"/>
    </source>
</evidence>
<dbReference type="Proteomes" id="UP000220102">
    <property type="component" value="Unassembled WGS sequence"/>
</dbReference>
<accession>A0A2A8CYW2</accession>
<dbReference type="Pfam" id="PF18962">
    <property type="entry name" value="Por_Secre_tail"/>
    <property type="match status" value="1"/>
</dbReference>
<dbReference type="InterPro" id="IPR026444">
    <property type="entry name" value="Secre_tail"/>
</dbReference>
<comment type="caution">
    <text evidence="2">The sequence shown here is derived from an EMBL/GenBank/DDBJ whole genome shotgun (WGS) entry which is preliminary data.</text>
</comment>
<organism evidence="2 3">
    <name type="scientific">Longibacter salinarum</name>
    <dbReference type="NCBI Taxonomy" id="1850348"/>
    <lineage>
        <taxon>Bacteria</taxon>
        <taxon>Pseudomonadati</taxon>
        <taxon>Rhodothermota</taxon>
        <taxon>Rhodothermia</taxon>
        <taxon>Rhodothermales</taxon>
        <taxon>Salisaetaceae</taxon>
        <taxon>Longibacter</taxon>
    </lineage>
</organism>